<name>A0ABQ2GXK6_9PSED</name>
<gene>
    <name evidence="1" type="ORF">GCM10009425_29030</name>
</gene>
<sequence>MHIDNKAQCKWLWPLGCDFKAELALKKSVGKSFDSLAPKRTDNASKQGLAMP</sequence>
<dbReference type="Proteomes" id="UP000616499">
    <property type="component" value="Unassembled WGS sequence"/>
</dbReference>
<proteinExistence type="predicted"/>
<protein>
    <submittedName>
        <fullName evidence="1">Uncharacterized protein</fullName>
    </submittedName>
</protein>
<organism evidence="1 2">
    <name type="scientific">Pseudomonas asuensis</name>
    <dbReference type="NCBI Taxonomy" id="1825787"/>
    <lineage>
        <taxon>Bacteria</taxon>
        <taxon>Pseudomonadati</taxon>
        <taxon>Pseudomonadota</taxon>
        <taxon>Gammaproteobacteria</taxon>
        <taxon>Pseudomonadales</taxon>
        <taxon>Pseudomonadaceae</taxon>
        <taxon>Pseudomonas</taxon>
    </lineage>
</organism>
<keyword evidence="2" id="KW-1185">Reference proteome</keyword>
<reference evidence="2" key="1">
    <citation type="journal article" date="2019" name="Int. J. Syst. Evol. Microbiol.">
        <title>The Global Catalogue of Microorganisms (GCM) 10K type strain sequencing project: providing services to taxonomists for standard genome sequencing and annotation.</title>
        <authorList>
            <consortium name="The Broad Institute Genomics Platform"/>
            <consortium name="The Broad Institute Genome Sequencing Center for Infectious Disease"/>
            <person name="Wu L."/>
            <person name="Ma J."/>
        </authorList>
    </citation>
    <scope>NUCLEOTIDE SEQUENCE [LARGE SCALE GENOMIC DNA]</scope>
    <source>
        <strain evidence="2">JCM 13501</strain>
    </source>
</reference>
<evidence type="ECO:0000313" key="1">
    <source>
        <dbReference type="EMBL" id="GGM16298.1"/>
    </source>
</evidence>
<dbReference type="EMBL" id="BMNW01000006">
    <property type="protein sequence ID" value="GGM16298.1"/>
    <property type="molecule type" value="Genomic_DNA"/>
</dbReference>
<accession>A0ABQ2GXK6</accession>
<comment type="caution">
    <text evidence="1">The sequence shown here is derived from an EMBL/GenBank/DDBJ whole genome shotgun (WGS) entry which is preliminary data.</text>
</comment>
<evidence type="ECO:0000313" key="2">
    <source>
        <dbReference type="Proteomes" id="UP000616499"/>
    </source>
</evidence>